<keyword evidence="5" id="KW-1185">Reference proteome</keyword>
<dbReference type="PANTHER" id="PTHR14969:SF13">
    <property type="entry name" value="AT30094P"/>
    <property type="match status" value="1"/>
</dbReference>
<keyword evidence="2" id="KW-0812">Transmembrane</keyword>
<dbReference type="SUPFAM" id="SSF48317">
    <property type="entry name" value="Acid phosphatase/Vanadium-dependent haloperoxidase"/>
    <property type="match status" value="1"/>
</dbReference>
<gene>
    <name evidence="4" type="ORF">E3O44_06765</name>
</gene>
<dbReference type="InterPro" id="IPR000326">
    <property type="entry name" value="PAP2/HPO"/>
</dbReference>
<dbReference type="Gene3D" id="1.20.144.10">
    <property type="entry name" value="Phosphatidic acid phosphatase type 2/haloperoxidase"/>
    <property type="match status" value="1"/>
</dbReference>
<feature type="region of interest" description="Disordered" evidence="1">
    <location>
        <begin position="271"/>
        <end position="303"/>
    </location>
</feature>
<name>A0ABY2IE95_9MICO</name>
<dbReference type="SMART" id="SM00014">
    <property type="entry name" value="acidPPc"/>
    <property type="match status" value="1"/>
</dbReference>
<dbReference type="EMBL" id="SOFG01000011">
    <property type="protein sequence ID" value="TFB86863.1"/>
    <property type="molecule type" value="Genomic_DNA"/>
</dbReference>
<evidence type="ECO:0000259" key="3">
    <source>
        <dbReference type="SMART" id="SM00014"/>
    </source>
</evidence>
<feature type="transmembrane region" description="Helical" evidence="2">
    <location>
        <begin position="174"/>
        <end position="197"/>
    </location>
</feature>
<feature type="transmembrane region" description="Helical" evidence="2">
    <location>
        <begin position="136"/>
        <end position="154"/>
    </location>
</feature>
<evidence type="ECO:0000256" key="2">
    <source>
        <dbReference type="SAM" id="Phobius"/>
    </source>
</evidence>
<feature type="transmembrane region" description="Helical" evidence="2">
    <location>
        <begin position="239"/>
        <end position="258"/>
    </location>
</feature>
<comment type="caution">
    <text evidence="4">The sequence shown here is derived from an EMBL/GenBank/DDBJ whole genome shotgun (WGS) entry which is preliminary data.</text>
</comment>
<dbReference type="PANTHER" id="PTHR14969">
    <property type="entry name" value="SPHINGOSINE-1-PHOSPHATE PHOSPHOHYDROLASE"/>
    <property type="match status" value="1"/>
</dbReference>
<feature type="transmembrane region" description="Helical" evidence="2">
    <location>
        <begin position="209"/>
        <end position="227"/>
    </location>
</feature>
<dbReference type="Pfam" id="PF01569">
    <property type="entry name" value="PAP2"/>
    <property type="match status" value="1"/>
</dbReference>
<accession>A0ABY2IE95</accession>
<feature type="domain" description="Phosphatidic acid phosphatase type 2/haloperoxidase" evidence="3">
    <location>
        <begin position="137"/>
        <end position="251"/>
    </location>
</feature>
<evidence type="ECO:0000313" key="5">
    <source>
        <dbReference type="Proteomes" id="UP000297608"/>
    </source>
</evidence>
<dbReference type="InterPro" id="IPR036938">
    <property type="entry name" value="PAP2/HPO_sf"/>
</dbReference>
<sequence length="303" mass="32482">MIRADQPDKGVPGEIAQESQNLPRRSASLWRRLAHGLHLLSERLGPYGALILILTFGLILVVALSVAVAQVYDNITDADGVAGLDRPLLNFAISLRSPLLDMILTGYTEIAGPIGMPIIAIAAILILAIHRQSWTPVILIVAAGGGSLLMTIAGKDLFGRDRPPLADAVPPYEYSASFPSGHTLNAVAVVGVIAYLLILRQKTFRARTVTISAAAIFAITTGLNRVYLGHHWATDVLGAWMLGAAWLALVITAHRLYLTVRVLRDGPDPSRPALHSVTAAHKTRPRREHVAPPTKPASGETDV</sequence>
<protein>
    <submittedName>
        <fullName evidence="4">Phosphatase PAP2 family protein</fullName>
    </submittedName>
</protein>
<keyword evidence="2" id="KW-0472">Membrane</keyword>
<organism evidence="4 5">
    <name type="scientific">Cryobacterium algoricola</name>
    <dbReference type="NCBI Taxonomy" id="1259183"/>
    <lineage>
        <taxon>Bacteria</taxon>
        <taxon>Bacillati</taxon>
        <taxon>Actinomycetota</taxon>
        <taxon>Actinomycetes</taxon>
        <taxon>Micrococcales</taxon>
        <taxon>Microbacteriaceae</taxon>
        <taxon>Cryobacterium</taxon>
    </lineage>
</organism>
<evidence type="ECO:0000313" key="4">
    <source>
        <dbReference type="EMBL" id="TFB86863.1"/>
    </source>
</evidence>
<evidence type="ECO:0000256" key="1">
    <source>
        <dbReference type="SAM" id="MobiDB-lite"/>
    </source>
</evidence>
<dbReference type="Proteomes" id="UP000297608">
    <property type="component" value="Unassembled WGS sequence"/>
</dbReference>
<dbReference type="CDD" id="cd03392">
    <property type="entry name" value="PAP2_like_2"/>
    <property type="match status" value="1"/>
</dbReference>
<keyword evidence="2" id="KW-1133">Transmembrane helix</keyword>
<proteinExistence type="predicted"/>
<feature type="transmembrane region" description="Helical" evidence="2">
    <location>
        <begin position="47"/>
        <end position="72"/>
    </location>
</feature>
<feature type="transmembrane region" description="Helical" evidence="2">
    <location>
        <begin position="110"/>
        <end position="129"/>
    </location>
</feature>
<reference evidence="4 5" key="1">
    <citation type="submission" date="2019-03" db="EMBL/GenBank/DDBJ databases">
        <title>Genomics of glacier-inhabiting Cryobacterium strains.</title>
        <authorList>
            <person name="Liu Q."/>
            <person name="Xin Y.-H."/>
        </authorList>
    </citation>
    <scope>NUCLEOTIDE SEQUENCE [LARGE SCALE GENOMIC DNA]</scope>
    <source>
        <strain evidence="4 5">MDB2-B</strain>
    </source>
</reference>